<keyword evidence="7" id="KW-1185">Reference proteome</keyword>
<dbReference type="GO" id="GO:0006974">
    <property type="term" value="P:DNA damage response"/>
    <property type="evidence" value="ECO:0007669"/>
    <property type="project" value="TreeGrafter"/>
</dbReference>
<dbReference type="AlphaFoldDB" id="A0A366JS98"/>
<dbReference type="OrthoDB" id="9813569at2"/>
<sequence length="318" mass="35030">MDVVTIGETMALFTPNEEGMLRHTHSFSMKFGGAESNVAIGLSRLGHRSRWISRLGEDEFGDAMLSFIRGEGVDVSYVTRDQSAPTGVFFKEFRRLNDTRVYYYRKDSAASKMKAEWLEDEAIKDAEYLHLTGITPGLSASCREMLEKAIWIAKGNGTRIVFDPNLRLKIWRDEEEARQFIKKYASESDIVLPGISEAEFLFGPCTPEEYTEKFHDLGIDTVIMKLGKEGALISSSSVPMTRVPGFTVERVVDPVGAGDAFAAGVLSGLLDGKQLEEAVLQGNAMGAMVTMVNGDAEGLPNRSDLASFMNGSLEDVTR</sequence>
<dbReference type="InterPro" id="IPR011611">
    <property type="entry name" value="PfkB_dom"/>
</dbReference>
<proteinExistence type="inferred from homology"/>
<dbReference type="InterPro" id="IPR002139">
    <property type="entry name" value="Ribo/fructo_kinase"/>
</dbReference>
<dbReference type="GO" id="GO:0006000">
    <property type="term" value="P:fructose metabolic process"/>
    <property type="evidence" value="ECO:0007669"/>
    <property type="project" value="UniProtKB-ARBA"/>
</dbReference>
<dbReference type="InterPro" id="IPR029056">
    <property type="entry name" value="Ribokinase-like"/>
</dbReference>
<keyword evidence="2 4" id="KW-0808">Transferase</keyword>
<name>A0A366JS98_CYTFI</name>
<evidence type="ECO:0000256" key="3">
    <source>
        <dbReference type="ARBA" id="ARBA00022777"/>
    </source>
</evidence>
<feature type="domain" description="Carbohydrate kinase PfkB" evidence="5">
    <location>
        <begin position="2"/>
        <end position="301"/>
    </location>
</feature>
<evidence type="ECO:0000313" key="6">
    <source>
        <dbReference type="EMBL" id="RBP91466.1"/>
    </source>
</evidence>
<dbReference type="GO" id="GO:0008865">
    <property type="term" value="F:fructokinase activity"/>
    <property type="evidence" value="ECO:0007669"/>
    <property type="project" value="UniProtKB-ARBA"/>
</dbReference>
<dbReference type="GO" id="GO:0005829">
    <property type="term" value="C:cytosol"/>
    <property type="evidence" value="ECO:0007669"/>
    <property type="project" value="TreeGrafter"/>
</dbReference>
<protein>
    <submittedName>
        <fullName evidence="6">5-dehydro-2-deoxygluconokinase</fullName>
    </submittedName>
</protein>
<dbReference type="RefSeq" id="WP_113883779.1">
    <property type="nucleotide sequence ID" value="NZ_QNSF01000008.1"/>
</dbReference>
<keyword evidence="3 4" id="KW-0418">Kinase</keyword>
<dbReference type="SUPFAM" id="SSF53613">
    <property type="entry name" value="Ribokinase-like"/>
    <property type="match status" value="1"/>
</dbReference>
<dbReference type="GO" id="GO:0019698">
    <property type="term" value="P:D-galacturonate catabolic process"/>
    <property type="evidence" value="ECO:0007669"/>
    <property type="project" value="TreeGrafter"/>
</dbReference>
<accession>A0A366JS98</accession>
<gene>
    <name evidence="6" type="ORF">DFO70_108256</name>
</gene>
<dbReference type="Proteomes" id="UP000252731">
    <property type="component" value="Unassembled WGS sequence"/>
</dbReference>
<evidence type="ECO:0000313" key="7">
    <source>
        <dbReference type="Proteomes" id="UP000252731"/>
    </source>
</evidence>
<dbReference type="PANTHER" id="PTHR43085:SF15">
    <property type="entry name" value="2-DEHYDRO-3-DEOXYGLUCONOKINASE"/>
    <property type="match status" value="1"/>
</dbReference>
<dbReference type="CDD" id="cd01166">
    <property type="entry name" value="KdgK"/>
    <property type="match status" value="1"/>
</dbReference>
<organism evidence="6 7">
    <name type="scientific">Cytobacillus firmus</name>
    <name type="common">Bacillus firmus</name>
    <dbReference type="NCBI Taxonomy" id="1399"/>
    <lineage>
        <taxon>Bacteria</taxon>
        <taxon>Bacillati</taxon>
        <taxon>Bacillota</taxon>
        <taxon>Bacilli</taxon>
        <taxon>Bacillales</taxon>
        <taxon>Bacillaceae</taxon>
        <taxon>Cytobacillus</taxon>
    </lineage>
</organism>
<dbReference type="Pfam" id="PF00294">
    <property type="entry name" value="PfkB"/>
    <property type="match status" value="1"/>
</dbReference>
<dbReference type="Gene3D" id="3.40.1190.20">
    <property type="match status" value="1"/>
</dbReference>
<dbReference type="GO" id="GO:0008673">
    <property type="term" value="F:2-dehydro-3-deoxygluconokinase activity"/>
    <property type="evidence" value="ECO:0007669"/>
    <property type="project" value="TreeGrafter"/>
</dbReference>
<comment type="similarity">
    <text evidence="1 4">Belongs to the carbohydrate kinase PfkB family.</text>
</comment>
<dbReference type="InterPro" id="IPR002173">
    <property type="entry name" value="Carboh/pur_kinase_PfkB_CS"/>
</dbReference>
<dbReference type="InterPro" id="IPR050306">
    <property type="entry name" value="PfkB_Carbo_kinase"/>
</dbReference>
<evidence type="ECO:0000259" key="5">
    <source>
        <dbReference type="Pfam" id="PF00294"/>
    </source>
</evidence>
<dbReference type="EMBL" id="QNSF01000008">
    <property type="protein sequence ID" value="RBP91466.1"/>
    <property type="molecule type" value="Genomic_DNA"/>
</dbReference>
<evidence type="ECO:0000256" key="2">
    <source>
        <dbReference type="ARBA" id="ARBA00022679"/>
    </source>
</evidence>
<dbReference type="STRING" id="1399.VL14_11060"/>
<dbReference type="PANTHER" id="PTHR43085">
    <property type="entry name" value="HEXOKINASE FAMILY MEMBER"/>
    <property type="match status" value="1"/>
</dbReference>
<evidence type="ECO:0000256" key="4">
    <source>
        <dbReference type="RuleBase" id="RU003704"/>
    </source>
</evidence>
<evidence type="ECO:0000256" key="1">
    <source>
        <dbReference type="ARBA" id="ARBA00010688"/>
    </source>
</evidence>
<dbReference type="GO" id="GO:0042840">
    <property type="term" value="P:D-glucuronate catabolic process"/>
    <property type="evidence" value="ECO:0007669"/>
    <property type="project" value="TreeGrafter"/>
</dbReference>
<reference evidence="6 7" key="1">
    <citation type="submission" date="2018-06" db="EMBL/GenBank/DDBJ databases">
        <title>Freshwater and sediment microbial communities from various areas in North America, analyzing microbe dynamics in response to fracking.</title>
        <authorList>
            <person name="Lamendella R."/>
        </authorList>
    </citation>
    <scope>NUCLEOTIDE SEQUENCE [LARGE SCALE GENOMIC DNA]</scope>
    <source>
        <strain evidence="6 7">14_TX</strain>
    </source>
</reference>
<dbReference type="PRINTS" id="PR00990">
    <property type="entry name" value="RIBOKINASE"/>
</dbReference>
<comment type="caution">
    <text evidence="6">The sequence shown here is derived from an EMBL/GenBank/DDBJ whole genome shotgun (WGS) entry which is preliminary data.</text>
</comment>
<dbReference type="PROSITE" id="PS00584">
    <property type="entry name" value="PFKB_KINASES_2"/>
    <property type="match status" value="1"/>
</dbReference>